<evidence type="ECO:0000256" key="3">
    <source>
        <dbReference type="ARBA" id="ARBA00022679"/>
    </source>
</evidence>
<keyword evidence="2" id="KW-0328">Glycosyltransferase</keyword>
<dbReference type="AlphaFoldDB" id="A0A1H9L9P1"/>
<reference evidence="4 5" key="1">
    <citation type="submission" date="2016-10" db="EMBL/GenBank/DDBJ databases">
        <authorList>
            <person name="de Groot N.N."/>
        </authorList>
    </citation>
    <scope>NUCLEOTIDE SEQUENCE [LARGE SCALE GENOMIC DNA]</scope>
    <source>
        <strain evidence="4 5">ATCC 35958</strain>
    </source>
</reference>
<proteinExistence type="inferred from homology"/>
<evidence type="ECO:0000256" key="2">
    <source>
        <dbReference type="ARBA" id="ARBA00022676"/>
    </source>
</evidence>
<comment type="similarity">
    <text evidence="1">Belongs to the glycosyltransferase 2 family.</text>
</comment>
<dbReference type="InterPro" id="IPR029044">
    <property type="entry name" value="Nucleotide-diphossugar_trans"/>
</dbReference>
<organism evidence="4 5">
    <name type="scientific">Giesbergeria anulus</name>
    <dbReference type="NCBI Taxonomy" id="180197"/>
    <lineage>
        <taxon>Bacteria</taxon>
        <taxon>Pseudomonadati</taxon>
        <taxon>Pseudomonadota</taxon>
        <taxon>Betaproteobacteria</taxon>
        <taxon>Burkholderiales</taxon>
        <taxon>Comamonadaceae</taxon>
        <taxon>Giesbergeria</taxon>
    </lineage>
</organism>
<keyword evidence="5" id="KW-1185">Reference proteome</keyword>
<dbReference type="STRING" id="180197.SAMN02982919_01703"/>
<dbReference type="Pfam" id="PF13641">
    <property type="entry name" value="Glyco_tranf_2_3"/>
    <property type="match status" value="1"/>
</dbReference>
<evidence type="ECO:0000256" key="1">
    <source>
        <dbReference type="ARBA" id="ARBA00006739"/>
    </source>
</evidence>
<dbReference type="Gene3D" id="3.90.550.10">
    <property type="entry name" value="Spore Coat Polysaccharide Biosynthesis Protein SpsA, Chain A"/>
    <property type="match status" value="1"/>
</dbReference>
<accession>A0A1H9L9P1</accession>
<dbReference type="EMBL" id="FOGD01000004">
    <property type="protein sequence ID" value="SER08028.1"/>
    <property type="molecule type" value="Genomic_DNA"/>
</dbReference>
<protein>
    <submittedName>
        <fullName evidence="4">Glycosyltransferase like family 2</fullName>
    </submittedName>
</protein>
<evidence type="ECO:0000313" key="5">
    <source>
        <dbReference type="Proteomes" id="UP000199766"/>
    </source>
</evidence>
<name>A0A1H9L9P1_9BURK</name>
<gene>
    <name evidence="4" type="ORF">SAMN02982919_01703</name>
</gene>
<keyword evidence="3 4" id="KW-0808">Transferase</keyword>
<evidence type="ECO:0000313" key="4">
    <source>
        <dbReference type="EMBL" id="SER08028.1"/>
    </source>
</evidence>
<dbReference type="RefSeq" id="WP_177172860.1">
    <property type="nucleotide sequence ID" value="NZ_FOGD01000004.1"/>
</dbReference>
<dbReference type="PANTHER" id="PTHR43179:SF12">
    <property type="entry name" value="GALACTOFURANOSYLTRANSFERASE GLFT2"/>
    <property type="match status" value="1"/>
</dbReference>
<dbReference type="GO" id="GO:0016757">
    <property type="term" value="F:glycosyltransferase activity"/>
    <property type="evidence" value="ECO:0007669"/>
    <property type="project" value="UniProtKB-KW"/>
</dbReference>
<sequence length="359" mass="39165">MNDTCAILVNYFGAADIAAAVASVRADEPHLPVVVVDNSDDAAEHRRLQQLLPADVRVLRAPGNIGFGRGCNLAAQATPAPHLLLVNPDVRLLPGCVHALRQALEHDAALAAVAPRQFLDTACQWQLPPAWLPTALRAWATERAQRDTHAALRLAKAARAENLRYWSAHTPMPQRALSGGIMMLRRSALPAHEPMFDPRFFMYFEDSDLCLRLRHQGAKMAMVPQAQAIHAWRNLPHKAVLMAEGARIYFDKHYPNDQRWLHKSRTMGSQPVLRTVPSWQPGGHALPVPPAWQTGWVLELSPSPLLQPAIGMTGTGACAVVAAEVLACFEGAPVYGRLGSMDTPASACQLFCWPASATP</sequence>
<dbReference type="PANTHER" id="PTHR43179">
    <property type="entry name" value="RHAMNOSYLTRANSFERASE WBBL"/>
    <property type="match status" value="1"/>
</dbReference>
<dbReference type="Proteomes" id="UP000199766">
    <property type="component" value="Unassembled WGS sequence"/>
</dbReference>
<dbReference type="SUPFAM" id="SSF53448">
    <property type="entry name" value="Nucleotide-diphospho-sugar transferases"/>
    <property type="match status" value="1"/>
</dbReference>